<evidence type="ECO:0000313" key="6">
    <source>
        <dbReference type="Proteomes" id="UP000699462"/>
    </source>
</evidence>
<evidence type="ECO:0000256" key="1">
    <source>
        <dbReference type="ARBA" id="ARBA00004177"/>
    </source>
</evidence>
<comment type="caution">
    <text evidence="5">The sequence shown here is derived from an EMBL/GenBank/DDBJ whole genome shotgun (WGS) entry which is preliminary data.</text>
</comment>
<dbReference type="EMBL" id="JTDF01003936">
    <property type="protein sequence ID" value="KAF8567365.1"/>
    <property type="molecule type" value="Genomic_DNA"/>
</dbReference>
<feature type="region of interest" description="Disordered" evidence="4">
    <location>
        <begin position="228"/>
        <end position="256"/>
    </location>
</feature>
<dbReference type="Pfam" id="PF03357">
    <property type="entry name" value="Snf7"/>
    <property type="match status" value="1"/>
</dbReference>
<dbReference type="GO" id="GO:0009898">
    <property type="term" value="C:cytoplasmic side of plasma membrane"/>
    <property type="evidence" value="ECO:0007669"/>
    <property type="project" value="TreeGrafter"/>
</dbReference>
<comment type="similarity">
    <text evidence="2">Belongs to the SNF7 family.</text>
</comment>
<organism evidence="5 6">
    <name type="scientific">Paragonimus westermani</name>
    <dbReference type="NCBI Taxonomy" id="34504"/>
    <lineage>
        <taxon>Eukaryota</taxon>
        <taxon>Metazoa</taxon>
        <taxon>Spiralia</taxon>
        <taxon>Lophotrochozoa</taxon>
        <taxon>Platyhelminthes</taxon>
        <taxon>Trematoda</taxon>
        <taxon>Digenea</taxon>
        <taxon>Plagiorchiida</taxon>
        <taxon>Troglotremata</taxon>
        <taxon>Troglotrematidae</taxon>
        <taxon>Paragonimus</taxon>
    </lineage>
</organism>
<feature type="region of interest" description="Disordered" evidence="4">
    <location>
        <begin position="1"/>
        <end position="22"/>
    </location>
</feature>
<reference evidence="5 6" key="1">
    <citation type="submission" date="2019-07" db="EMBL/GenBank/DDBJ databases">
        <title>Annotation for the trematode Paragonimus westermani.</title>
        <authorList>
            <person name="Choi Y.-J."/>
        </authorList>
    </citation>
    <scope>NUCLEOTIDE SEQUENCE [LARGE SCALE GENOMIC DNA]</scope>
    <source>
        <strain evidence="5">180907_Pwestermani</strain>
    </source>
</reference>
<sequence>MSSFKKFFGSKKPEGSETRAAVKQLEDTRDLLTKKSEFLEKKIAEEIALAKKYGMKNKKMALKALARKKGYENQLQKMDNTMLIIENQIQSIDNAGMNLEVFKVLKTTAGTLKTAHTHLYVIPSCFIVFRKIDDVHDIMDEIAEQRDIANEISDAISNTSAFGLDVDEDELLAELEGLQASVIRQLLFWIRVNLLHQKYHFDPSRGNLFPNSQIAAEDLENQLLDVGSVSDLPNVPTKELPGPSKSKTEDTSDKDLNELLAWAE</sequence>
<dbReference type="GO" id="GO:0000815">
    <property type="term" value="C:ESCRT III complex"/>
    <property type="evidence" value="ECO:0007669"/>
    <property type="project" value="TreeGrafter"/>
</dbReference>
<dbReference type="PANTHER" id="PTHR22761:SF10">
    <property type="entry name" value="GH13992P"/>
    <property type="match status" value="1"/>
</dbReference>
<dbReference type="Proteomes" id="UP000699462">
    <property type="component" value="Unassembled WGS sequence"/>
</dbReference>
<dbReference type="Gene3D" id="1.10.287.1060">
    <property type="entry name" value="ESAT-6-like"/>
    <property type="match status" value="1"/>
</dbReference>
<dbReference type="OrthoDB" id="5592979at2759"/>
<dbReference type="AlphaFoldDB" id="A0A8T0DHS4"/>
<evidence type="ECO:0000313" key="5">
    <source>
        <dbReference type="EMBL" id="KAF8567365.1"/>
    </source>
</evidence>
<keyword evidence="3" id="KW-0967">Endosome</keyword>
<proteinExistence type="inferred from homology"/>
<dbReference type="InterPro" id="IPR005024">
    <property type="entry name" value="Snf7_fam"/>
</dbReference>
<comment type="subcellular location">
    <subcellularLocation>
        <location evidence="1">Endosome</location>
    </subcellularLocation>
</comment>
<dbReference type="GO" id="GO:0005771">
    <property type="term" value="C:multivesicular body"/>
    <property type="evidence" value="ECO:0007669"/>
    <property type="project" value="TreeGrafter"/>
</dbReference>
<keyword evidence="6" id="KW-1185">Reference proteome</keyword>
<dbReference type="GO" id="GO:0006900">
    <property type="term" value="P:vesicle budding from membrane"/>
    <property type="evidence" value="ECO:0007669"/>
    <property type="project" value="TreeGrafter"/>
</dbReference>
<dbReference type="GO" id="GO:0032511">
    <property type="term" value="P:late endosome to vacuole transport via multivesicular body sorting pathway"/>
    <property type="evidence" value="ECO:0007669"/>
    <property type="project" value="TreeGrafter"/>
</dbReference>
<gene>
    <name evidence="5" type="ORF">P879_09118</name>
</gene>
<protein>
    <recommendedName>
        <fullName evidence="7">Charged multivesicular body protein 4</fullName>
    </recommendedName>
</protein>
<dbReference type="Gene3D" id="6.10.250.1710">
    <property type="match status" value="1"/>
</dbReference>
<evidence type="ECO:0008006" key="7">
    <source>
        <dbReference type="Google" id="ProtNLM"/>
    </source>
</evidence>
<evidence type="ECO:0000256" key="2">
    <source>
        <dbReference type="ARBA" id="ARBA00006190"/>
    </source>
</evidence>
<feature type="compositionally biased region" description="Basic and acidic residues" evidence="4">
    <location>
        <begin position="246"/>
        <end position="256"/>
    </location>
</feature>
<evidence type="ECO:0000256" key="4">
    <source>
        <dbReference type="SAM" id="MobiDB-lite"/>
    </source>
</evidence>
<evidence type="ECO:0000256" key="3">
    <source>
        <dbReference type="ARBA" id="ARBA00022753"/>
    </source>
</evidence>
<dbReference type="PANTHER" id="PTHR22761">
    <property type="entry name" value="CHARGED MULTIVESICULAR BODY PROTEIN"/>
    <property type="match status" value="1"/>
</dbReference>
<name>A0A8T0DHS4_9TREM</name>
<accession>A0A8T0DHS4</accession>